<dbReference type="OrthoDB" id="9812878at2"/>
<name>A0A318XLQ4_9FIRM</name>
<dbReference type="EMBL" id="QKMR01000006">
    <property type="protein sequence ID" value="PYG88548.1"/>
    <property type="molecule type" value="Genomic_DNA"/>
</dbReference>
<dbReference type="InterPro" id="IPR004872">
    <property type="entry name" value="Lipoprotein_NlpA"/>
</dbReference>
<keyword evidence="3 7" id="KW-0732">Signal</keyword>
<proteinExistence type="inferred from homology"/>
<evidence type="ECO:0000256" key="2">
    <source>
        <dbReference type="ARBA" id="ARBA00008973"/>
    </source>
</evidence>
<dbReference type="GO" id="GO:0016020">
    <property type="term" value="C:membrane"/>
    <property type="evidence" value="ECO:0007669"/>
    <property type="project" value="UniProtKB-SubCell"/>
</dbReference>
<dbReference type="PROSITE" id="PS51257">
    <property type="entry name" value="PROKAR_LIPOPROTEIN"/>
    <property type="match status" value="1"/>
</dbReference>
<accession>A0A318XLQ4</accession>
<evidence type="ECO:0000256" key="5">
    <source>
        <dbReference type="ARBA" id="ARBA00023139"/>
    </source>
</evidence>
<evidence type="ECO:0000256" key="1">
    <source>
        <dbReference type="ARBA" id="ARBA00004635"/>
    </source>
</evidence>
<comment type="subcellular location">
    <subcellularLocation>
        <location evidence="1">Membrane</location>
        <topology evidence="1">Lipid-anchor</topology>
    </subcellularLocation>
</comment>
<keyword evidence="4" id="KW-0472">Membrane</keyword>
<dbReference type="Pfam" id="PF03180">
    <property type="entry name" value="Lipoprotein_9"/>
    <property type="match status" value="1"/>
</dbReference>
<dbReference type="Proteomes" id="UP000248132">
    <property type="component" value="Unassembled WGS sequence"/>
</dbReference>
<organism evidence="8 9">
    <name type="scientific">Ruminiclostridium sufflavum DSM 19573</name>
    <dbReference type="NCBI Taxonomy" id="1121337"/>
    <lineage>
        <taxon>Bacteria</taxon>
        <taxon>Bacillati</taxon>
        <taxon>Bacillota</taxon>
        <taxon>Clostridia</taxon>
        <taxon>Eubacteriales</taxon>
        <taxon>Oscillospiraceae</taxon>
        <taxon>Ruminiclostridium</taxon>
    </lineage>
</organism>
<comment type="similarity">
    <text evidence="2">Belongs to the NlpA lipoprotein family.</text>
</comment>
<feature type="chain" id="PRO_5038522459" evidence="7">
    <location>
        <begin position="20"/>
        <end position="290"/>
    </location>
</feature>
<dbReference type="Gene3D" id="3.40.190.10">
    <property type="entry name" value="Periplasmic binding protein-like II"/>
    <property type="match status" value="2"/>
</dbReference>
<evidence type="ECO:0000313" key="8">
    <source>
        <dbReference type="EMBL" id="PYG88548.1"/>
    </source>
</evidence>
<dbReference type="AlphaFoldDB" id="A0A318XLQ4"/>
<dbReference type="SUPFAM" id="SSF53850">
    <property type="entry name" value="Periplasmic binding protein-like II"/>
    <property type="match status" value="1"/>
</dbReference>
<evidence type="ECO:0000256" key="6">
    <source>
        <dbReference type="ARBA" id="ARBA00023288"/>
    </source>
</evidence>
<evidence type="ECO:0000256" key="4">
    <source>
        <dbReference type="ARBA" id="ARBA00023136"/>
    </source>
</evidence>
<sequence>MKKIINMIILTALTLTSLAACSPNGGGTLSGSTSSEGTPSVTSGTVQSIEIKGIADLVPHSELIEYVKDKLAAEGVIVTLVSTAADATTNERTEAKEVDFNFFQHYPYLKQWNETNGGHLINVADIHVEPISAYSDKYKTTEEVPDNAKIAIPNDATNEYRALRILEIAGFIKLDETAATNLKASVSNVKEYLRPVKLVELDSATIIPTKEDFDVFITNVNKALEAGITSAVLFKEGEDSPYANIIAVRSDLSAGKRAAVDKLVKALRSEDTRKYISEKYNGKVIPAKLK</sequence>
<keyword evidence="9" id="KW-1185">Reference proteome</keyword>
<gene>
    <name evidence="8" type="ORF">LY28_01398</name>
</gene>
<evidence type="ECO:0000256" key="7">
    <source>
        <dbReference type="SAM" id="SignalP"/>
    </source>
</evidence>
<protein>
    <submittedName>
        <fullName evidence="8">D-methionine transport system substrate-binding protein</fullName>
    </submittedName>
</protein>
<evidence type="ECO:0000313" key="9">
    <source>
        <dbReference type="Proteomes" id="UP000248132"/>
    </source>
</evidence>
<keyword evidence="5" id="KW-0564">Palmitate</keyword>
<comment type="caution">
    <text evidence="8">The sequence shown here is derived from an EMBL/GenBank/DDBJ whole genome shotgun (WGS) entry which is preliminary data.</text>
</comment>
<dbReference type="PANTHER" id="PTHR30429:SF0">
    <property type="entry name" value="METHIONINE-BINDING LIPOPROTEIN METQ"/>
    <property type="match status" value="1"/>
</dbReference>
<keyword evidence="6" id="KW-0449">Lipoprotein</keyword>
<dbReference type="PANTHER" id="PTHR30429">
    <property type="entry name" value="D-METHIONINE-BINDING LIPOPROTEIN METQ"/>
    <property type="match status" value="1"/>
</dbReference>
<evidence type="ECO:0000256" key="3">
    <source>
        <dbReference type="ARBA" id="ARBA00022729"/>
    </source>
</evidence>
<dbReference type="RefSeq" id="WP_110461442.1">
    <property type="nucleotide sequence ID" value="NZ_QKMR01000006.1"/>
</dbReference>
<feature type="signal peptide" evidence="7">
    <location>
        <begin position="1"/>
        <end position="19"/>
    </location>
</feature>
<reference evidence="8 9" key="1">
    <citation type="submission" date="2018-06" db="EMBL/GenBank/DDBJ databases">
        <title>Genomic Encyclopedia of Type Strains, Phase I: the one thousand microbial genomes (KMG-I) project.</title>
        <authorList>
            <person name="Kyrpides N."/>
        </authorList>
    </citation>
    <scope>NUCLEOTIDE SEQUENCE [LARGE SCALE GENOMIC DNA]</scope>
    <source>
        <strain evidence="8 9">DSM 19573</strain>
    </source>
</reference>